<evidence type="ECO:0000256" key="2">
    <source>
        <dbReference type="ARBA" id="ARBA00023056"/>
    </source>
</evidence>
<organism evidence="4">
    <name type="scientific">bioreactor metagenome</name>
    <dbReference type="NCBI Taxonomy" id="1076179"/>
    <lineage>
        <taxon>unclassified sequences</taxon>
        <taxon>metagenomes</taxon>
        <taxon>ecological metagenomes</taxon>
    </lineage>
</organism>
<dbReference type="EMBL" id="VSSQ01100329">
    <property type="protein sequence ID" value="MPN42539.1"/>
    <property type="molecule type" value="Genomic_DNA"/>
</dbReference>
<evidence type="ECO:0000256" key="1">
    <source>
        <dbReference type="ARBA" id="ARBA00010443"/>
    </source>
</evidence>
<evidence type="ECO:0000259" key="3">
    <source>
        <dbReference type="Pfam" id="PF24894"/>
    </source>
</evidence>
<dbReference type="Pfam" id="PF24894">
    <property type="entry name" value="Hexapep_GlmU"/>
    <property type="match status" value="1"/>
</dbReference>
<dbReference type="GO" id="GO:0008878">
    <property type="term" value="F:glucose-1-phosphate adenylyltransferase activity"/>
    <property type="evidence" value="ECO:0007669"/>
    <property type="project" value="InterPro"/>
</dbReference>
<evidence type="ECO:0000313" key="4">
    <source>
        <dbReference type="EMBL" id="MPN42539.1"/>
    </source>
</evidence>
<reference evidence="4" key="1">
    <citation type="submission" date="2019-08" db="EMBL/GenBank/DDBJ databases">
        <authorList>
            <person name="Kucharzyk K."/>
            <person name="Murdoch R.W."/>
            <person name="Higgins S."/>
            <person name="Loffler F."/>
        </authorList>
    </citation>
    <scope>NUCLEOTIDE SEQUENCE</scope>
</reference>
<keyword evidence="2" id="KW-0320">Glycogen biosynthesis</keyword>
<dbReference type="AlphaFoldDB" id="A0A645HWG8"/>
<gene>
    <name evidence="4" type="primary">glgD_17</name>
    <name evidence="4" type="ORF">SDC9_190096</name>
</gene>
<dbReference type="InterPro" id="IPR029044">
    <property type="entry name" value="Nucleotide-diphossugar_trans"/>
</dbReference>
<dbReference type="PANTHER" id="PTHR43523">
    <property type="entry name" value="GLUCOSE-1-PHOSPHATE ADENYLYLTRANSFERASE-RELATED"/>
    <property type="match status" value="1"/>
</dbReference>
<sequence>MGIMIMKKEFVVEIIQTCLQTGCAKNIKDYIKNNLKNITTDAYEFKGYLQCINSVNAYFKASMDMLDEKISRELFYENGLIYTKVKDEAPTKYGENAEVSNSLIANGCIINGKVKNSVISRRVNIHKGAQIENCIIMQGAEIHENVKLKNVIIDKNNIIEKKKELRGDKEFPIVIEKRSLY</sequence>
<comment type="caution">
    <text evidence="4">The sequence shown here is derived from an EMBL/GenBank/DDBJ whole genome shotgun (WGS) entry which is preliminary data.</text>
</comment>
<dbReference type="Gene3D" id="3.90.550.10">
    <property type="entry name" value="Spore Coat Polysaccharide Biosynthesis Protein SpsA, Chain A"/>
    <property type="match status" value="1"/>
</dbReference>
<dbReference type="GO" id="GO:0005978">
    <property type="term" value="P:glycogen biosynthetic process"/>
    <property type="evidence" value="ECO:0007669"/>
    <property type="project" value="UniProtKB-KW"/>
</dbReference>
<dbReference type="SUPFAM" id="SSF51161">
    <property type="entry name" value="Trimeric LpxA-like enzymes"/>
    <property type="match status" value="1"/>
</dbReference>
<comment type="similarity">
    <text evidence="1">Belongs to the bacterial/plant glucose-1-phosphate adenylyltransferase family.</text>
</comment>
<dbReference type="CDD" id="cd04651">
    <property type="entry name" value="LbH_G1P_AT_C"/>
    <property type="match status" value="1"/>
</dbReference>
<dbReference type="InterPro" id="IPR011004">
    <property type="entry name" value="Trimer_LpxA-like_sf"/>
</dbReference>
<dbReference type="InterPro" id="IPR056818">
    <property type="entry name" value="GlmU/GlgC-like_hexapep"/>
</dbReference>
<accession>A0A645HWG8</accession>
<protein>
    <submittedName>
        <fullName evidence="4">Glycogen biosynthesis protein GlgD</fullName>
    </submittedName>
</protein>
<dbReference type="InterPro" id="IPR011831">
    <property type="entry name" value="ADP-Glc_PPase"/>
</dbReference>
<proteinExistence type="inferred from homology"/>
<dbReference type="Gene3D" id="2.160.10.10">
    <property type="entry name" value="Hexapeptide repeat proteins"/>
    <property type="match status" value="1"/>
</dbReference>
<feature type="domain" description="Glucose-1-phosphate adenylyltransferase/Bifunctional protein GlmU-like C-terminal hexapeptide" evidence="3">
    <location>
        <begin position="93"/>
        <end position="165"/>
    </location>
</feature>
<name>A0A645HWG8_9ZZZZ</name>
<dbReference type="PANTHER" id="PTHR43523:SF6">
    <property type="entry name" value="GLYCOGEN BIOSYNTHESIS PROTEIN GLGD"/>
    <property type="match status" value="1"/>
</dbReference>